<dbReference type="InterPro" id="IPR011330">
    <property type="entry name" value="Glyco_hydro/deAcase_b/a-brl"/>
</dbReference>
<dbReference type="GO" id="GO:0005975">
    <property type="term" value="P:carbohydrate metabolic process"/>
    <property type="evidence" value="ECO:0007669"/>
    <property type="project" value="InterPro"/>
</dbReference>
<evidence type="ECO:0000256" key="1">
    <source>
        <dbReference type="SAM" id="MobiDB-lite"/>
    </source>
</evidence>
<dbReference type="Proteomes" id="UP000249169">
    <property type="component" value="Unassembled WGS sequence"/>
</dbReference>
<keyword evidence="3" id="KW-1185">Reference proteome</keyword>
<feature type="region of interest" description="Disordered" evidence="1">
    <location>
        <begin position="1"/>
        <end position="34"/>
    </location>
</feature>
<comment type="caution">
    <text evidence="2">The sequence shown here is derived from an EMBL/GenBank/DDBJ whole genome shotgun (WGS) entry which is preliminary data.</text>
</comment>
<accession>A0A328C1P3</accession>
<evidence type="ECO:0000313" key="2">
    <source>
        <dbReference type="EMBL" id="RAL20516.1"/>
    </source>
</evidence>
<gene>
    <name evidence="2" type="ORF">DL240_17095</name>
</gene>
<dbReference type="SUPFAM" id="SSF88713">
    <property type="entry name" value="Glycoside hydrolase/deacetylase"/>
    <property type="match status" value="1"/>
</dbReference>
<dbReference type="Gene3D" id="3.20.20.370">
    <property type="entry name" value="Glycoside hydrolase/deacetylase"/>
    <property type="match status" value="1"/>
</dbReference>
<dbReference type="CDD" id="cd10929">
    <property type="entry name" value="CE4_u5"/>
    <property type="match status" value="1"/>
</dbReference>
<evidence type="ECO:0000313" key="3">
    <source>
        <dbReference type="Proteomes" id="UP000249169"/>
    </source>
</evidence>
<feature type="compositionally biased region" description="Low complexity" evidence="1">
    <location>
        <begin position="7"/>
        <end position="20"/>
    </location>
</feature>
<name>A0A328C1P3_9DELT</name>
<organism evidence="2 3">
    <name type="scientific">Lujinxingia litoralis</name>
    <dbReference type="NCBI Taxonomy" id="2211119"/>
    <lineage>
        <taxon>Bacteria</taxon>
        <taxon>Deltaproteobacteria</taxon>
        <taxon>Bradymonadales</taxon>
        <taxon>Lujinxingiaceae</taxon>
        <taxon>Lujinxingia</taxon>
    </lineage>
</organism>
<dbReference type="AlphaFoldDB" id="A0A328C1P3"/>
<reference evidence="2 3" key="1">
    <citation type="submission" date="2018-05" db="EMBL/GenBank/DDBJ databases">
        <title>Lujinxingia marina gen. nov. sp. nov., a new facultative anaerobic member of the class Deltaproteobacteria, and proposal of Lujinxingaceae fam. nov.</title>
        <authorList>
            <person name="Li C.-M."/>
        </authorList>
    </citation>
    <scope>NUCLEOTIDE SEQUENCE [LARGE SCALE GENOMIC DNA]</scope>
    <source>
        <strain evidence="2 3">B210</strain>
    </source>
</reference>
<protein>
    <submittedName>
        <fullName evidence="2">Polysaccharide deacetylase</fullName>
    </submittedName>
</protein>
<dbReference type="EMBL" id="QHKO01000010">
    <property type="protein sequence ID" value="RAL20516.1"/>
    <property type="molecule type" value="Genomic_DNA"/>
</dbReference>
<proteinExistence type="predicted"/>
<sequence>MMRRGVSRGVGRESGVSAPRRISRRSRQPQQGGRMRAARFVISLDLELFWGVRDHRRLEDYRVELLGVRRAVPAMLKLFEEYGVMATWATVGMLFCESRDELLASLPRRIPAYRDASLSPYPHIASIGRDEVEDPFHFGLSLVRLIEASPGQEIASHTFSHYYCCEPGQGPAEFEADLEAAVAVAGRRGLRLRSLVFPRNQMRRDYLEICRRLGLEVYRGNPPGWLYRAHDRAQNTGMRRVARLIDSVAPLTGARCVSEGSPLARQPVDVPATRFFRPLATRSAWLARRQRVRICREIDEAVRRGGIYHLWWHPHNFGVGLEAHLSELQYILEHMARWRDAGQLVTATMAEAARQGISDQEGPWASAAW</sequence>